<dbReference type="RefSeq" id="WP_037927912.1">
    <property type="nucleotide sequence ID" value="NZ_CP054599.1"/>
</dbReference>
<dbReference type="Pfam" id="PF00487">
    <property type="entry name" value="FA_desaturase"/>
    <property type="match status" value="1"/>
</dbReference>
<dbReference type="GO" id="GO:0016717">
    <property type="term" value="F:oxidoreductase activity, acting on paired donors, with oxidation of a pair of donors resulting in the reduction of molecular oxygen to two molecules of water"/>
    <property type="evidence" value="ECO:0007669"/>
    <property type="project" value="TreeGrafter"/>
</dbReference>
<gene>
    <name evidence="3" type="ORF">SUH3_23270</name>
</gene>
<evidence type="ECO:0000313" key="3">
    <source>
        <dbReference type="EMBL" id="KEJ95029.1"/>
    </source>
</evidence>
<keyword evidence="1" id="KW-1133">Transmembrane helix</keyword>
<reference evidence="3 4" key="1">
    <citation type="submission" date="2014-01" db="EMBL/GenBank/DDBJ databases">
        <title>Sulfitobacter sp. H3 (MCCC 1A00686) Genome Sequencing.</title>
        <authorList>
            <person name="Lai Q."/>
            <person name="Hong Z."/>
        </authorList>
    </citation>
    <scope>NUCLEOTIDE SEQUENCE [LARGE SCALE GENOMIC DNA]</scope>
    <source>
        <strain evidence="3 4">H3</strain>
    </source>
</reference>
<keyword evidence="1" id="KW-0472">Membrane</keyword>
<evidence type="ECO:0000313" key="4">
    <source>
        <dbReference type="Proteomes" id="UP000027746"/>
    </source>
</evidence>
<dbReference type="PANTHER" id="PTHR19353:SF19">
    <property type="entry name" value="DELTA(5) FATTY ACID DESATURASE C-RELATED"/>
    <property type="match status" value="1"/>
</dbReference>
<name>A0A073IZB9_9RHOB</name>
<protein>
    <submittedName>
        <fullName evidence="3">Fatty acid desaturase</fullName>
    </submittedName>
</protein>
<feature type="domain" description="Fatty acid desaturase" evidence="2">
    <location>
        <begin position="49"/>
        <end position="287"/>
    </location>
</feature>
<dbReference type="GO" id="GO:0016020">
    <property type="term" value="C:membrane"/>
    <property type="evidence" value="ECO:0007669"/>
    <property type="project" value="TreeGrafter"/>
</dbReference>
<sequence>MTPGKAYLTSDEIRPLARRSNLMGAWLVAHCWGTIALAIGLFALWPNPVTFLLAVVLIGSRQLGLAILMHEAAHSALFKSRKLNDWVGEWLCGWPIMADLHAYRHYHLTHHRFTQTDKDPDLVLSEKFPTSHASMRRKFLRDLTGQTGIKQLAGQIMMFVRLAGDDDAMDAAKSKSAQAFKSNTLGRALPVSLGIIVAIGLIGEWWWGLAFWLLPYLTWFQFVLRVRNIAEHGAVERSENPLQNVRTTHAGPVARALVAPYYVNYHLEHHMVMHVPCWQLPKMHALLIDKGLGDRMRTAPSYRAAMMEAGWRSAPPQSA</sequence>
<feature type="transmembrane region" description="Helical" evidence="1">
    <location>
        <begin position="51"/>
        <end position="73"/>
    </location>
</feature>
<dbReference type="Proteomes" id="UP000027746">
    <property type="component" value="Unassembled WGS sequence"/>
</dbReference>
<comment type="caution">
    <text evidence="3">The sequence shown here is derived from an EMBL/GenBank/DDBJ whole genome shotgun (WGS) entry which is preliminary data.</text>
</comment>
<accession>A0A073IZB9</accession>
<proteinExistence type="predicted"/>
<feature type="transmembrane region" description="Helical" evidence="1">
    <location>
        <begin position="21"/>
        <end position="45"/>
    </location>
</feature>
<dbReference type="CDD" id="cd03510">
    <property type="entry name" value="Rhizobitoxine-FADS-like"/>
    <property type="match status" value="1"/>
</dbReference>
<organism evidence="3 4">
    <name type="scientific">Pseudosulfitobacter pseudonitzschiae</name>
    <dbReference type="NCBI Taxonomy" id="1402135"/>
    <lineage>
        <taxon>Bacteria</taxon>
        <taxon>Pseudomonadati</taxon>
        <taxon>Pseudomonadota</taxon>
        <taxon>Alphaproteobacteria</taxon>
        <taxon>Rhodobacterales</taxon>
        <taxon>Roseobacteraceae</taxon>
        <taxon>Pseudosulfitobacter</taxon>
    </lineage>
</organism>
<evidence type="ECO:0000259" key="2">
    <source>
        <dbReference type="Pfam" id="PF00487"/>
    </source>
</evidence>
<dbReference type="PANTHER" id="PTHR19353">
    <property type="entry name" value="FATTY ACID DESATURASE 2"/>
    <property type="match status" value="1"/>
</dbReference>
<dbReference type="InterPro" id="IPR012171">
    <property type="entry name" value="Fatty_acid_desaturase"/>
</dbReference>
<dbReference type="InterPro" id="IPR005804">
    <property type="entry name" value="FA_desaturase_dom"/>
</dbReference>
<dbReference type="AlphaFoldDB" id="A0A073IZB9"/>
<keyword evidence="1" id="KW-0812">Transmembrane</keyword>
<dbReference type="OrthoDB" id="9792534at2"/>
<evidence type="ECO:0000256" key="1">
    <source>
        <dbReference type="SAM" id="Phobius"/>
    </source>
</evidence>
<feature type="transmembrane region" description="Helical" evidence="1">
    <location>
        <begin position="184"/>
        <end position="203"/>
    </location>
</feature>
<dbReference type="EMBL" id="JAMD01000008">
    <property type="protein sequence ID" value="KEJ95029.1"/>
    <property type="molecule type" value="Genomic_DNA"/>
</dbReference>
<dbReference type="GO" id="GO:0008610">
    <property type="term" value="P:lipid biosynthetic process"/>
    <property type="evidence" value="ECO:0007669"/>
    <property type="project" value="UniProtKB-ARBA"/>
</dbReference>
<keyword evidence="4" id="KW-1185">Reference proteome</keyword>
<dbReference type="GeneID" id="68868670"/>